<accession>A0A498N884</accession>
<evidence type="ECO:0000313" key="1">
    <source>
        <dbReference type="EMBL" id="RXN30639.1"/>
    </source>
</evidence>
<comment type="caution">
    <text evidence="1">The sequence shown here is derived from an EMBL/GenBank/DDBJ whole genome shotgun (WGS) entry which is preliminary data.</text>
</comment>
<evidence type="ECO:0000313" key="2">
    <source>
        <dbReference type="Proteomes" id="UP000290572"/>
    </source>
</evidence>
<gene>
    <name evidence="1" type="ORF">ROHU_017545</name>
</gene>
<organism evidence="1 2">
    <name type="scientific">Labeo rohita</name>
    <name type="common">Indian major carp</name>
    <name type="synonym">Cyprinus rohita</name>
    <dbReference type="NCBI Taxonomy" id="84645"/>
    <lineage>
        <taxon>Eukaryota</taxon>
        <taxon>Metazoa</taxon>
        <taxon>Chordata</taxon>
        <taxon>Craniata</taxon>
        <taxon>Vertebrata</taxon>
        <taxon>Euteleostomi</taxon>
        <taxon>Actinopterygii</taxon>
        <taxon>Neopterygii</taxon>
        <taxon>Teleostei</taxon>
        <taxon>Ostariophysi</taxon>
        <taxon>Cypriniformes</taxon>
        <taxon>Cyprinidae</taxon>
        <taxon>Labeoninae</taxon>
        <taxon>Labeonini</taxon>
        <taxon>Labeo</taxon>
    </lineage>
</organism>
<dbReference type="EMBL" id="QBIY01011554">
    <property type="protein sequence ID" value="RXN30639.1"/>
    <property type="molecule type" value="Genomic_DNA"/>
</dbReference>
<sequence>MAHFKRSRGFAFPFSQCHNNCSRCKDQAFTTLIMLVQPLLVEDTEEIECGGEGMCLWMGMAHNSRQADIKSVCAETCPRTVMDYLALIPLPARPGLAQPTDPDCLECDKIAGGCQGCREARFISLRADG</sequence>
<name>A0A498N884_LABRO</name>
<proteinExistence type="predicted"/>
<dbReference type="Proteomes" id="UP000290572">
    <property type="component" value="Unassembled WGS sequence"/>
</dbReference>
<keyword evidence="2" id="KW-1185">Reference proteome</keyword>
<reference evidence="1 2" key="1">
    <citation type="submission" date="2018-03" db="EMBL/GenBank/DDBJ databases">
        <title>Draft genome sequence of Rohu Carp (Labeo rohita).</title>
        <authorList>
            <person name="Das P."/>
            <person name="Kushwaha B."/>
            <person name="Joshi C.G."/>
            <person name="Kumar D."/>
            <person name="Nagpure N.S."/>
            <person name="Sahoo L."/>
            <person name="Das S.P."/>
            <person name="Bit A."/>
            <person name="Patnaik S."/>
            <person name="Meher P.K."/>
            <person name="Jayasankar P."/>
            <person name="Koringa P.G."/>
            <person name="Patel N.V."/>
            <person name="Hinsu A.T."/>
            <person name="Kumar R."/>
            <person name="Pandey M."/>
            <person name="Agarwal S."/>
            <person name="Srivastava S."/>
            <person name="Singh M."/>
            <person name="Iquebal M.A."/>
            <person name="Jaiswal S."/>
            <person name="Angadi U.B."/>
            <person name="Kumar N."/>
            <person name="Raza M."/>
            <person name="Shah T.M."/>
            <person name="Rai A."/>
            <person name="Jena J.K."/>
        </authorList>
    </citation>
    <scope>NUCLEOTIDE SEQUENCE [LARGE SCALE GENOMIC DNA]</scope>
    <source>
        <strain evidence="1">DASCIFA01</strain>
        <tissue evidence="1">Testis</tissue>
    </source>
</reference>
<dbReference type="AlphaFoldDB" id="A0A498N884"/>
<protein>
    <submittedName>
        <fullName evidence="1">Uncharacterized protein</fullName>
    </submittedName>
</protein>